<keyword evidence="2" id="KW-0472">Membrane</keyword>
<feature type="region of interest" description="Disordered" evidence="1">
    <location>
        <begin position="771"/>
        <end position="793"/>
    </location>
</feature>
<name>A0A9W9VHD0_9EURO</name>
<keyword evidence="2" id="KW-0812">Transmembrane</keyword>
<feature type="transmembrane region" description="Helical" evidence="2">
    <location>
        <begin position="1097"/>
        <end position="1115"/>
    </location>
</feature>
<sequence>MKVLYESELMKNQKQAQLLSPSGSFQIIQTSAGYALFFFIGADGAFYAAREAPATATGWTRLELSVSIARDHPDTPIVVKSFELCQNPKTLLFDIALVVTIKGSDHLYMSQSNSSSADTWNGDILWQSLPFDAEGEDTPDQLVIADVFMMNTPGPNGNVQNYFVDIQRAPFNSLQLLDRYYITPESFYCWARHALAVELRVGSIKSCPGNRHGDLVPGIYTLGAVGGPIGTEKPDAAPPEKVQLIYTPQKNPFNTKLAPSPSRLTLPDGCTISSTCIASVPNSQGETMLFLSGVDGLYLFAPNNQHNGALGKKLVGRTETFRNVKRLSAVTLNSTTTIWALNAVGEMFYFSCAAGKEDQPEAWTTSCPILVQVNHFSGFVNVDNASNVVFAQHHGHNLEQLIQDPATSSWTTRTILLPTEDTGKVFEYQTSTTRIITADDLGRAAPDTTVTISSSTYTSFFVNNVYYTLSPSKPLTFVSDEVGEITIVLESDSLVIAPFTVAIPGTVTEAVTVDPLVKAKAKLLDIKDGDSLAKIEITLEDGTKKSLLPSTVSPKQRTEAAKTLVQLGQVSQELDPTSGKKKRGDPGEPPQLDFAIDFSDPEFTYYEGQEKVSDLLNNKRKKRSVEDVEFFGDLADSITSKIGDLLRAFSYYAGKVGLFAVQQVKGAYEFVVQMGSSFYRAVVDTAQAVVGVMQLVFEKLKVAFNDLVSWLGFIFDWQDILRTQAAIKGVYKLWVAHVLGSVDSLKTTADTMLDGLADRIANLGNVKPVGRSTTGMLDDPKSQSTHSGSPQTNWGTYHFKNGADVAKANYTPSANISSECDSLMDKLKESADREVDDVHAAIQTFKSEVADNLSTLDPVDAITKTLALCSVVLVKTAKNILHAILDIIQAILKAVLESVDTPIEIPVITWLYEKATGKKGMSILDLFCLICAIPSTIIYKLATGRAPCPDDKVATELLRLENLVSLKTELVPRSLASDNDPTRTTRITDEAKAEHKGMPEETKNIIVSIANICTLPGWGMVMWVTRTRQSAVMTWTKSAFEFLADIIFDLPCYAWSITEMFGDKMDWPYHLNLGISTINFILRAIKTRTPSKVRWAVLDASLAIVFLVADIGYFARLDKSMTSDKFALAAEALESTSIFLDVLVAVADSSTNPGAKVVGKIILGLEIASQVGYVLCSIQTGVRTGSET</sequence>
<protein>
    <submittedName>
        <fullName evidence="3">Uncharacterized protein</fullName>
    </submittedName>
</protein>
<keyword evidence="2" id="KW-1133">Transmembrane helix</keyword>
<proteinExistence type="predicted"/>
<accession>A0A9W9VHD0</accession>
<comment type="caution">
    <text evidence="3">The sequence shown here is derived from an EMBL/GenBank/DDBJ whole genome shotgun (WGS) entry which is preliminary data.</text>
</comment>
<keyword evidence="4" id="KW-1185">Reference proteome</keyword>
<dbReference type="Proteomes" id="UP001147782">
    <property type="component" value="Unassembled WGS sequence"/>
</dbReference>
<organism evidence="3 4">
    <name type="scientific">Penicillium cataractarum</name>
    <dbReference type="NCBI Taxonomy" id="2100454"/>
    <lineage>
        <taxon>Eukaryota</taxon>
        <taxon>Fungi</taxon>
        <taxon>Dikarya</taxon>
        <taxon>Ascomycota</taxon>
        <taxon>Pezizomycotina</taxon>
        <taxon>Eurotiomycetes</taxon>
        <taxon>Eurotiomycetidae</taxon>
        <taxon>Eurotiales</taxon>
        <taxon>Aspergillaceae</taxon>
        <taxon>Penicillium</taxon>
    </lineage>
</organism>
<reference evidence="3" key="1">
    <citation type="submission" date="2022-11" db="EMBL/GenBank/DDBJ databases">
        <authorList>
            <person name="Petersen C."/>
        </authorList>
    </citation>
    <scope>NUCLEOTIDE SEQUENCE</scope>
    <source>
        <strain evidence="3">IBT 29864</strain>
    </source>
</reference>
<evidence type="ECO:0000256" key="1">
    <source>
        <dbReference type="SAM" id="MobiDB-lite"/>
    </source>
</evidence>
<gene>
    <name evidence="3" type="ORF">N7496_004415</name>
</gene>
<feature type="compositionally biased region" description="Polar residues" evidence="1">
    <location>
        <begin position="782"/>
        <end position="793"/>
    </location>
</feature>
<dbReference type="EMBL" id="JAPZBS010000002">
    <property type="protein sequence ID" value="KAJ5381987.1"/>
    <property type="molecule type" value="Genomic_DNA"/>
</dbReference>
<dbReference type="GeneID" id="81436523"/>
<reference evidence="3" key="2">
    <citation type="journal article" date="2023" name="IMA Fungus">
        <title>Comparative genomic study of the Penicillium genus elucidates a diverse pangenome and 15 lateral gene transfer events.</title>
        <authorList>
            <person name="Petersen C."/>
            <person name="Sorensen T."/>
            <person name="Nielsen M.R."/>
            <person name="Sondergaard T.E."/>
            <person name="Sorensen J.L."/>
            <person name="Fitzpatrick D.A."/>
            <person name="Frisvad J.C."/>
            <person name="Nielsen K.L."/>
        </authorList>
    </citation>
    <scope>NUCLEOTIDE SEQUENCE</scope>
    <source>
        <strain evidence="3">IBT 29864</strain>
    </source>
</reference>
<dbReference type="RefSeq" id="XP_056559558.1">
    <property type="nucleotide sequence ID" value="XM_056697346.1"/>
</dbReference>
<evidence type="ECO:0000256" key="2">
    <source>
        <dbReference type="SAM" id="Phobius"/>
    </source>
</evidence>
<evidence type="ECO:0000313" key="3">
    <source>
        <dbReference type="EMBL" id="KAJ5381987.1"/>
    </source>
</evidence>
<dbReference type="OrthoDB" id="3235083at2759"/>
<dbReference type="AlphaFoldDB" id="A0A9W9VHD0"/>
<evidence type="ECO:0000313" key="4">
    <source>
        <dbReference type="Proteomes" id="UP001147782"/>
    </source>
</evidence>